<organism evidence="1 2">
    <name type="scientific">Dialister micraerophilus UPII 345-E</name>
    <dbReference type="NCBI Taxonomy" id="910314"/>
    <lineage>
        <taxon>Bacteria</taxon>
        <taxon>Bacillati</taxon>
        <taxon>Bacillota</taxon>
        <taxon>Negativicutes</taxon>
        <taxon>Veillonellales</taxon>
        <taxon>Veillonellaceae</taxon>
        <taxon>Dialister</taxon>
    </lineage>
</organism>
<name>E4L9B8_9FIRM</name>
<dbReference type="RefSeq" id="WP_007554949.1">
    <property type="nucleotide sequence ID" value="NZ_AENT01000024.1"/>
</dbReference>
<dbReference type="AlphaFoldDB" id="E4L9B8"/>
<reference evidence="1 2" key="1">
    <citation type="submission" date="2010-11" db="EMBL/GenBank/DDBJ databases">
        <authorList>
            <person name="Durkin A.S."/>
            <person name="Madupu R."/>
            <person name="Torralba M."/>
            <person name="Gillis M."/>
            <person name="Methe B."/>
            <person name="Sutton G."/>
            <person name="Nelson K.E."/>
        </authorList>
    </citation>
    <scope>NUCLEOTIDE SEQUENCE [LARGE SCALE GENOMIC DNA]</scope>
    <source>
        <strain evidence="1 2">UPII 345-E</strain>
    </source>
</reference>
<proteinExistence type="predicted"/>
<dbReference type="Proteomes" id="UP000004594">
    <property type="component" value="Unassembled WGS sequence"/>
</dbReference>
<evidence type="ECO:0000313" key="1">
    <source>
        <dbReference type="EMBL" id="EFR42653.1"/>
    </source>
</evidence>
<dbReference type="eggNOG" id="COG1397">
    <property type="taxonomic scope" value="Bacteria"/>
</dbReference>
<dbReference type="OrthoDB" id="3191556at2"/>
<dbReference type="EMBL" id="AENT01000024">
    <property type="protein sequence ID" value="EFR42653.1"/>
    <property type="molecule type" value="Genomic_DNA"/>
</dbReference>
<gene>
    <name evidence="1" type="ORF">HMPREF9220_0341</name>
</gene>
<comment type="caution">
    <text evidence="1">The sequence shown here is derived from an EMBL/GenBank/DDBJ whole genome shotgun (WGS) entry which is preliminary data.</text>
</comment>
<protein>
    <submittedName>
        <fullName evidence="1">Uncharacterized protein</fullName>
    </submittedName>
</protein>
<sequence length="521" mass="61579">MNNIRKIHEFALEWLEKFKNPNVVYTKIIDCSFKENCEKLGFESEKYKVLAKKYGKDLKKYGLENFENEIEYIDLLGCAILSNWKDLRIEVLETKGDRREVIIKNRDWFISSFELLKEITEKILLELEDKDEDQDISKKKNKIKKISISSQLTDFCPVCPINPEALQKVVIKSDGKVKISGYTYENEKEISERTRKDKFKIGEVTVNLIFEAFEDYFENEFDYAHTTGTGYWEVKITRENGKVEFYECSFLKNARKLSEFVRCMLEENNLMLLDGNFYMDRIEEITLSYSRTAEVPLFDDTEHIERKYSEYLTINGKTKTIEFSREFENGNKFYHKYEVGECIDILLSYLENNRVFERMELEESDLCSPISMEEEIDTGLPVSEKSYYRLTVYYENDKEKVLDGSFDFIGLPDNYDEFINAVSDFLKIYNEGDIFDKKFYYKGKGCKGKYMFASVVFPGTVKSYYYLTEDESIEVGDYVIVPVGPENERKIVQVVNIEYFEKYDAPYPVDKIKRIIKKCYV</sequence>
<evidence type="ECO:0000313" key="2">
    <source>
        <dbReference type="Proteomes" id="UP000004594"/>
    </source>
</evidence>
<accession>E4L9B8</accession>